<dbReference type="SUPFAM" id="SSF56784">
    <property type="entry name" value="HAD-like"/>
    <property type="match status" value="1"/>
</dbReference>
<dbReference type="PANTHER" id="PTHR18901">
    <property type="entry name" value="2-DEOXYGLUCOSE-6-PHOSPHATE PHOSPHATASE 2"/>
    <property type="match status" value="1"/>
</dbReference>
<dbReference type="EMBL" id="AP025564">
    <property type="protein sequence ID" value="BDE95751.1"/>
    <property type="molecule type" value="Genomic_DNA"/>
</dbReference>
<dbReference type="InterPro" id="IPR006439">
    <property type="entry name" value="HAD-SF_hydro_IA"/>
</dbReference>
<dbReference type="RefSeq" id="WP_244412022.1">
    <property type="nucleotide sequence ID" value="NZ_AP025564.1"/>
</dbReference>
<dbReference type="InterPro" id="IPR023198">
    <property type="entry name" value="PGP-like_dom2"/>
</dbReference>
<dbReference type="Proteomes" id="UP001320544">
    <property type="component" value="Chromosome"/>
</dbReference>
<evidence type="ECO:0000313" key="1">
    <source>
        <dbReference type="EMBL" id="BDE95751.1"/>
    </source>
</evidence>
<organism evidence="1 2">
    <name type="scientific">Raoultibacter timonensis</name>
    <dbReference type="NCBI Taxonomy" id="1907662"/>
    <lineage>
        <taxon>Bacteria</taxon>
        <taxon>Bacillati</taxon>
        <taxon>Actinomycetota</taxon>
        <taxon>Coriobacteriia</taxon>
        <taxon>Eggerthellales</taxon>
        <taxon>Eggerthellaceae</taxon>
        <taxon>Raoultibacter</taxon>
    </lineage>
</organism>
<accession>A0ABM7WHL4</accession>
<dbReference type="CDD" id="cd07505">
    <property type="entry name" value="HAD_BPGM-like"/>
    <property type="match status" value="1"/>
</dbReference>
<dbReference type="SFLD" id="SFLDS00003">
    <property type="entry name" value="Haloacid_Dehalogenase"/>
    <property type="match status" value="1"/>
</dbReference>
<dbReference type="Gene3D" id="3.40.50.1000">
    <property type="entry name" value="HAD superfamily/HAD-like"/>
    <property type="match status" value="1"/>
</dbReference>
<dbReference type="Gene3D" id="1.10.150.240">
    <property type="entry name" value="Putative phosphatase, domain 2"/>
    <property type="match status" value="1"/>
</dbReference>
<reference evidence="1 2" key="1">
    <citation type="submission" date="2022-01" db="EMBL/GenBank/DDBJ databases">
        <title>Novel bile acid biosynthetic pathways are enriched in the microbiome of centenarians.</title>
        <authorList>
            <person name="Sato Y."/>
            <person name="Atarashi K."/>
            <person name="Plichta R.D."/>
            <person name="Arai Y."/>
            <person name="Sasajima S."/>
            <person name="Kearney M.S."/>
            <person name="Suda W."/>
            <person name="Takeshita K."/>
            <person name="Sasaki T."/>
            <person name="Okamoto S."/>
            <person name="Skelly N.A."/>
            <person name="Okamura Y."/>
            <person name="Vlamakis H."/>
            <person name="Li Y."/>
            <person name="Tanoue T."/>
            <person name="Takei H."/>
            <person name="Nittono H."/>
            <person name="Narushima S."/>
            <person name="Irie J."/>
            <person name="Itoh H."/>
            <person name="Moriya K."/>
            <person name="Sugiura Y."/>
            <person name="Suematsu M."/>
            <person name="Moritoki N."/>
            <person name="Shibata S."/>
            <person name="Littman R.D."/>
            <person name="Fischbach A.M."/>
            <person name="Uwamino Y."/>
            <person name="Inoue T."/>
            <person name="Honda A."/>
            <person name="Hattori M."/>
            <person name="Murai T."/>
            <person name="Xavier J.R."/>
            <person name="Hirose N."/>
            <person name="Honda K."/>
        </authorList>
    </citation>
    <scope>NUCLEOTIDE SEQUENCE [LARGE SCALE GENOMIC DNA]</scope>
    <source>
        <strain evidence="1 2">CE91-St30</strain>
    </source>
</reference>
<dbReference type="Pfam" id="PF00702">
    <property type="entry name" value="Hydrolase"/>
    <property type="match status" value="1"/>
</dbReference>
<gene>
    <name evidence="1" type="ORF">CE91St30_10840</name>
</gene>
<dbReference type="InterPro" id="IPR023214">
    <property type="entry name" value="HAD_sf"/>
</dbReference>
<dbReference type="SFLD" id="SFLDG01129">
    <property type="entry name" value="C1.5:_HAD__Beta-PGM__Phosphata"/>
    <property type="match status" value="1"/>
</dbReference>
<evidence type="ECO:0000313" key="2">
    <source>
        <dbReference type="Proteomes" id="UP001320544"/>
    </source>
</evidence>
<keyword evidence="2" id="KW-1185">Reference proteome</keyword>
<sequence>MRVTGVIFDCDGTLLDTMGAWRGAERELAGRAGAKLSCDDVALLNTLTVDEAGEFFHGKFSVGANAREVADQLQNLVVGHYALAVQPRSGALEFVRALRSLGIKMGVASSSPKHLLEIGLGHAGLRECFSIVASTDDVNASKRSPDVYEYARAFLGTAREETWVFEDASYALRTLARAGYHTVGIHDRDDSGTFDELSALADLAIRGYEDIDLIEFVAGRYAREKPVCEALVGVR</sequence>
<name>A0ABM7WHL4_9ACTN</name>
<dbReference type="InterPro" id="IPR036412">
    <property type="entry name" value="HAD-like_sf"/>
</dbReference>
<proteinExistence type="predicted"/>
<protein>
    <submittedName>
        <fullName evidence="1">Beta-phosphoglucomutase</fullName>
    </submittedName>
</protein>
<dbReference type="NCBIfam" id="TIGR01509">
    <property type="entry name" value="HAD-SF-IA-v3"/>
    <property type="match status" value="1"/>
</dbReference>
<dbReference type="PRINTS" id="PR00413">
    <property type="entry name" value="HADHALOGNASE"/>
</dbReference>
<dbReference type="PANTHER" id="PTHR18901:SF38">
    <property type="entry name" value="PSEUDOURIDINE-5'-PHOSPHATASE"/>
    <property type="match status" value="1"/>
</dbReference>